<evidence type="ECO:0000256" key="7">
    <source>
        <dbReference type="ARBA" id="ARBA00023242"/>
    </source>
</evidence>
<evidence type="ECO:0000256" key="1">
    <source>
        <dbReference type="ARBA" id="ARBA00004123"/>
    </source>
</evidence>
<keyword evidence="6" id="KW-0804">Transcription</keyword>
<evidence type="ECO:0000256" key="3">
    <source>
        <dbReference type="ARBA" id="ARBA00022833"/>
    </source>
</evidence>
<evidence type="ECO:0000313" key="11">
    <source>
        <dbReference type="Proteomes" id="UP000245946"/>
    </source>
</evidence>
<gene>
    <name evidence="10" type="ORF">FA09DRAFT_359480</name>
</gene>
<dbReference type="PANTHER" id="PTHR31313">
    <property type="entry name" value="TY1 ENHANCER ACTIVATOR"/>
    <property type="match status" value="1"/>
</dbReference>
<dbReference type="RefSeq" id="XP_025599734.1">
    <property type="nucleotide sequence ID" value="XM_025745115.1"/>
</dbReference>
<keyword evidence="2" id="KW-0479">Metal-binding</keyword>
<dbReference type="GO" id="GO:0006351">
    <property type="term" value="P:DNA-templated transcription"/>
    <property type="evidence" value="ECO:0007669"/>
    <property type="project" value="InterPro"/>
</dbReference>
<dbReference type="PROSITE" id="PS50048">
    <property type="entry name" value="ZN2_CY6_FUNGAL_2"/>
    <property type="match status" value="1"/>
</dbReference>
<dbReference type="SMART" id="SM00066">
    <property type="entry name" value="GAL4"/>
    <property type="match status" value="1"/>
</dbReference>
<keyword evidence="7" id="KW-0539">Nucleus</keyword>
<keyword evidence="11" id="KW-1185">Reference proteome</keyword>
<dbReference type="InterPro" id="IPR001138">
    <property type="entry name" value="Zn2Cys6_DnaBD"/>
</dbReference>
<feature type="region of interest" description="Disordered" evidence="8">
    <location>
        <begin position="732"/>
        <end position="765"/>
    </location>
</feature>
<organism evidence="10 11">
    <name type="scientific">Tilletiopsis washingtonensis</name>
    <dbReference type="NCBI Taxonomy" id="58919"/>
    <lineage>
        <taxon>Eukaryota</taxon>
        <taxon>Fungi</taxon>
        <taxon>Dikarya</taxon>
        <taxon>Basidiomycota</taxon>
        <taxon>Ustilaginomycotina</taxon>
        <taxon>Exobasidiomycetes</taxon>
        <taxon>Entylomatales</taxon>
        <taxon>Entylomatales incertae sedis</taxon>
        <taxon>Tilletiopsis</taxon>
    </lineage>
</organism>
<sequence>MPASPSTSSGEARKTAACTRCSRLKVKCDGGTPCARCTSVAGEAECFYRVALKRGPPKGCPPRGGVRKHERDEHSQPPQQQQLRRARQSTSNEEQRLSEAAARESEAASHSLLALQGSSGSIFPPPAAHSEHYGHVPPHARLESNDSAASYRSASGAGLPHLPSSASMLATMNGSSNGVYMPHPPSSEPGAAWGSAGESRPAMHSPPRAVVPAPPLPYSSPRIAYPSAASPPSNAGPSAPWNGVMKADALPPLPAERIASPVRPPGPYYDATSAAANHLLHTLDEEIERRLLQYFLSFIHSLWPIFYAPTIHSLRSLREREPVLWKAVIGCAAATGDAPENAEAFTGFGTATWPQGLSSTLIADARRSLLLEEVGNPRIASCQALLLVTLVELGHGRVSCAWALGGLACRQALDLRINVGEAESDGAPVSWRVASAVQEARRMYWAAYALDKILCAVLEKPVMLRAAEASQPLPATSRERDEHDLWLSHESEAARFVTPAALGGLQGRSTHSLSNFVAWVELLQILESVISDVFTRRAGHSRGTAQASQMSQKARLVSWTARLPLHLRWSSPTARAIGGEDDGRAQSGQGEVATSHQLTMRAWLCLTCLLLHRPLVSAPSGEPPKGGKATLSAQQKSALDVCFAAASEICQLFDAYESCYRSRKVPSSWSYLIFSAATIFAPLSRSGSALTFASASQQRFTQCIATLQRLSETWEIGRLHAQILISLGGKSPQGLSPAPPPVEASAEEQAGDEAQEMLPPPPALPYPHAQLSASNSWGLSHGVPTSSSAASHLAAPRALAFGREAHDSPSLGAAASPSALEALADAAFIPALEGTDLWGAMNYPIGMDPGSWETFMSSLAQS</sequence>
<dbReference type="CDD" id="cd12148">
    <property type="entry name" value="fungal_TF_MHR"/>
    <property type="match status" value="1"/>
</dbReference>
<feature type="region of interest" description="Disordered" evidence="8">
    <location>
        <begin position="179"/>
        <end position="208"/>
    </location>
</feature>
<evidence type="ECO:0000256" key="8">
    <source>
        <dbReference type="SAM" id="MobiDB-lite"/>
    </source>
</evidence>
<feature type="compositionally biased region" description="Low complexity" evidence="8">
    <location>
        <begin position="147"/>
        <end position="157"/>
    </location>
</feature>
<feature type="region of interest" description="Disordered" evidence="8">
    <location>
        <begin position="53"/>
        <end position="157"/>
    </location>
</feature>
<evidence type="ECO:0000256" key="5">
    <source>
        <dbReference type="ARBA" id="ARBA00023125"/>
    </source>
</evidence>
<dbReference type="GO" id="GO:0008270">
    <property type="term" value="F:zinc ion binding"/>
    <property type="evidence" value="ECO:0007669"/>
    <property type="project" value="InterPro"/>
</dbReference>
<proteinExistence type="predicted"/>
<dbReference type="STRING" id="58919.A0A316ZGL3"/>
<feature type="domain" description="Zn(2)-C6 fungal-type" evidence="9">
    <location>
        <begin position="17"/>
        <end position="48"/>
    </location>
</feature>
<evidence type="ECO:0000256" key="6">
    <source>
        <dbReference type="ARBA" id="ARBA00023163"/>
    </source>
</evidence>
<dbReference type="InterPro" id="IPR051615">
    <property type="entry name" value="Transcr_Regulatory_Elem"/>
</dbReference>
<reference evidence="10 11" key="1">
    <citation type="journal article" date="2018" name="Mol. Biol. Evol.">
        <title>Broad Genomic Sampling Reveals a Smut Pathogenic Ancestry of the Fungal Clade Ustilaginomycotina.</title>
        <authorList>
            <person name="Kijpornyongpan T."/>
            <person name="Mondo S.J."/>
            <person name="Barry K."/>
            <person name="Sandor L."/>
            <person name="Lee J."/>
            <person name="Lipzen A."/>
            <person name="Pangilinan J."/>
            <person name="LaButti K."/>
            <person name="Hainaut M."/>
            <person name="Henrissat B."/>
            <person name="Grigoriev I.V."/>
            <person name="Spatafora J.W."/>
            <person name="Aime M.C."/>
        </authorList>
    </citation>
    <scope>NUCLEOTIDE SEQUENCE [LARGE SCALE GENOMIC DNA]</scope>
    <source>
        <strain evidence="10 11">MCA 4186</strain>
    </source>
</reference>
<feature type="compositionally biased region" description="Acidic residues" evidence="8">
    <location>
        <begin position="745"/>
        <end position="755"/>
    </location>
</feature>
<comment type="subcellular location">
    <subcellularLocation>
        <location evidence="1">Nucleus</location>
    </subcellularLocation>
</comment>
<dbReference type="GO" id="GO:0000981">
    <property type="term" value="F:DNA-binding transcription factor activity, RNA polymerase II-specific"/>
    <property type="evidence" value="ECO:0007669"/>
    <property type="project" value="InterPro"/>
</dbReference>
<feature type="compositionally biased region" description="Basic and acidic residues" evidence="8">
    <location>
        <begin position="93"/>
        <end position="107"/>
    </location>
</feature>
<dbReference type="GO" id="GO:0005634">
    <property type="term" value="C:nucleus"/>
    <property type="evidence" value="ECO:0007669"/>
    <property type="project" value="UniProtKB-SubCell"/>
</dbReference>
<accession>A0A316ZGL3</accession>
<dbReference type="AlphaFoldDB" id="A0A316ZGL3"/>
<dbReference type="Gene3D" id="4.10.240.10">
    <property type="entry name" value="Zn(2)-C6 fungal-type DNA-binding domain"/>
    <property type="match status" value="1"/>
</dbReference>
<protein>
    <recommendedName>
        <fullName evidence="9">Zn(2)-C6 fungal-type domain-containing protein</fullName>
    </recommendedName>
</protein>
<feature type="compositionally biased region" description="Basic and acidic residues" evidence="8">
    <location>
        <begin position="129"/>
        <end position="144"/>
    </location>
</feature>
<dbReference type="SMART" id="SM00906">
    <property type="entry name" value="Fungal_trans"/>
    <property type="match status" value="1"/>
</dbReference>
<dbReference type="GeneID" id="37272659"/>
<dbReference type="OrthoDB" id="2428527at2759"/>
<evidence type="ECO:0000256" key="4">
    <source>
        <dbReference type="ARBA" id="ARBA00023015"/>
    </source>
</evidence>
<dbReference type="PANTHER" id="PTHR31313:SF78">
    <property type="entry name" value="TRANSCRIPTION FACTOR DOMAIN-CONTAINING PROTEIN"/>
    <property type="match status" value="1"/>
</dbReference>
<dbReference type="Proteomes" id="UP000245946">
    <property type="component" value="Unassembled WGS sequence"/>
</dbReference>
<keyword evidence="5" id="KW-0238">DNA-binding</keyword>
<dbReference type="Pfam" id="PF04082">
    <property type="entry name" value="Fungal_trans"/>
    <property type="match status" value="1"/>
</dbReference>
<name>A0A316ZGL3_9BASI</name>
<dbReference type="InterPro" id="IPR036864">
    <property type="entry name" value="Zn2-C6_fun-type_DNA-bd_sf"/>
</dbReference>
<keyword evidence="3" id="KW-0862">Zinc</keyword>
<dbReference type="SUPFAM" id="SSF57701">
    <property type="entry name" value="Zn2/Cys6 DNA-binding domain"/>
    <property type="match status" value="1"/>
</dbReference>
<dbReference type="InterPro" id="IPR007219">
    <property type="entry name" value="XnlR_reg_dom"/>
</dbReference>
<dbReference type="CDD" id="cd00067">
    <property type="entry name" value="GAL4"/>
    <property type="match status" value="1"/>
</dbReference>
<evidence type="ECO:0000259" key="9">
    <source>
        <dbReference type="PROSITE" id="PS50048"/>
    </source>
</evidence>
<keyword evidence="4" id="KW-0805">Transcription regulation</keyword>
<evidence type="ECO:0000313" key="10">
    <source>
        <dbReference type="EMBL" id="PWN99455.1"/>
    </source>
</evidence>
<evidence type="ECO:0000256" key="2">
    <source>
        <dbReference type="ARBA" id="ARBA00022723"/>
    </source>
</evidence>
<dbReference type="GO" id="GO:0003677">
    <property type="term" value="F:DNA binding"/>
    <property type="evidence" value="ECO:0007669"/>
    <property type="project" value="UniProtKB-KW"/>
</dbReference>
<dbReference type="PROSITE" id="PS00463">
    <property type="entry name" value="ZN2_CY6_FUNGAL_1"/>
    <property type="match status" value="1"/>
</dbReference>
<dbReference type="Pfam" id="PF00172">
    <property type="entry name" value="Zn_clus"/>
    <property type="match status" value="1"/>
</dbReference>
<dbReference type="EMBL" id="KZ819288">
    <property type="protein sequence ID" value="PWN99455.1"/>
    <property type="molecule type" value="Genomic_DNA"/>
</dbReference>